<accession>A0A1S4MY79</accession>
<dbReference type="SUPFAM" id="SSF57903">
    <property type="entry name" value="FYVE/PHD zinc finger"/>
    <property type="match status" value="1"/>
</dbReference>
<evidence type="ECO:0000256" key="1">
    <source>
        <dbReference type="SAM" id="Coils"/>
    </source>
</evidence>
<dbReference type="VEuPathDB" id="VectorBase:PHUM538070"/>
<dbReference type="Gene3D" id="4.10.860.20">
    <property type="entry name" value="Rabenosyn, Rab binding domain"/>
    <property type="match status" value="1"/>
</dbReference>
<dbReference type="PANTHER" id="PTHR13510:SF44">
    <property type="entry name" value="RABENOSYN-5"/>
    <property type="match status" value="1"/>
</dbReference>
<dbReference type="SMART" id="SM00064">
    <property type="entry name" value="FYVE"/>
    <property type="match status" value="1"/>
</dbReference>
<dbReference type="GO" id="GO:0046872">
    <property type="term" value="F:metal ion binding"/>
    <property type="evidence" value="ECO:0007669"/>
    <property type="project" value="InterPro"/>
</dbReference>
<dbReference type="InterPro" id="IPR013087">
    <property type="entry name" value="Znf_C2H2_type"/>
</dbReference>
<evidence type="ECO:0000256" key="2">
    <source>
        <dbReference type="SAM" id="MobiDB-lite"/>
    </source>
</evidence>
<dbReference type="EMBL" id="AAZO01006531">
    <property type="status" value="NOT_ANNOTATED_CDS"/>
    <property type="molecule type" value="Genomic_DNA"/>
</dbReference>
<dbReference type="Proteomes" id="UP000009046">
    <property type="component" value="Unassembled WGS sequence"/>
</dbReference>
<feature type="coiled-coil region" evidence="1">
    <location>
        <begin position="475"/>
        <end position="502"/>
    </location>
</feature>
<dbReference type="PROSITE" id="PS50157">
    <property type="entry name" value="ZINC_FINGER_C2H2_2"/>
    <property type="match status" value="1"/>
</dbReference>
<dbReference type="PANTHER" id="PTHR13510">
    <property type="entry name" value="FYVE-FINGER-CONTAINING RAB5 EFFECTOR PROTEIN RABENOSYN-5-RELATED"/>
    <property type="match status" value="1"/>
</dbReference>
<feature type="compositionally biased region" description="Polar residues" evidence="2">
    <location>
        <begin position="416"/>
        <end position="432"/>
    </location>
</feature>
<keyword evidence="1" id="KW-0175">Coiled coil</keyword>
<feature type="region of interest" description="Disordered" evidence="2">
    <location>
        <begin position="401"/>
        <end position="432"/>
    </location>
</feature>
<evidence type="ECO:0000313" key="4">
    <source>
        <dbReference type="Proteomes" id="UP000009046"/>
    </source>
</evidence>
<protein>
    <submittedName>
        <fullName evidence="3">Uncharacterized protein</fullName>
    </submittedName>
</protein>
<dbReference type="Pfam" id="PF01363">
    <property type="entry name" value="FYVE"/>
    <property type="match status" value="1"/>
</dbReference>
<dbReference type="EnsemblMetazoa" id="PHUM538070-RA">
    <property type="protein sequence ID" value="PHUM538070-PA"/>
    <property type="gene ID" value="PHUM538070"/>
</dbReference>
<dbReference type="InterPro" id="IPR021565">
    <property type="entry name" value="Rbsn_Rab-bd"/>
</dbReference>
<name>A0A1S4MY79_PEDHC</name>
<dbReference type="PROSITE" id="PS00028">
    <property type="entry name" value="ZINC_FINGER_C2H2_1"/>
    <property type="match status" value="1"/>
</dbReference>
<keyword evidence="4" id="KW-1185">Reference proteome</keyword>
<proteinExistence type="predicted"/>
<dbReference type="Gene3D" id="3.30.40.10">
    <property type="entry name" value="Zinc/RING finger domain, C3HC4 (zinc finger)"/>
    <property type="match status" value="1"/>
</dbReference>
<evidence type="ECO:0000313" key="3">
    <source>
        <dbReference type="EnsemblMetazoa" id="PHUM538070-PA"/>
    </source>
</evidence>
<dbReference type="Pfam" id="PF11464">
    <property type="entry name" value="Rbsn"/>
    <property type="match status" value="1"/>
</dbReference>
<dbReference type="SUPFAM" id="SSF140125">
    <property type="entry name" value="Rabenosyn-5 Rab-binding domain-like"/>
    <property type="match status" value="1"/>
</dbReference>
<dbReference type="InParanoid" id="A0A1S4MY79"/>
<dbReference type="CDD" id="cd15716">
    <property type="entry name" value="FYVE_RBNS5"/>
    <property type="match status" value="1"/>
</dbReference>
<reference evidence="3" key="1">
    <citation type="submission" date="2020-05" db="UniProtKB">
        <authorList>
            <consortium name="EnsemblMetazoa"/>
        </authorList>
    </citation>
    <scope>IDENTIFICATION</scope>
    <source>
        <strain evidence="3">USDA</strain>
    </source>
</reference>
<dbReference type="AlphaFoldDB" id="A0A1S4MY79"/>
<dbReference type="FunCoup" id="A0A1S4MY79">
    <property type="interactions" value="1681"/>
</dbReference>
<dbReference type="InterPro" id="IPR017455">
    <property type="entry name" value="Znf_FYVE-rel"/>
</dbReference>
<dbReference type="InterPro" id="IPR013083">
    <property type="entry name" value="Znf_RING/FYVE/PHD"/>
</dbReference>
<sequence length="517" mass="58978">MEEMKDSLEGFLCPVCRTNFKTDRQLLAHYQDKHSDDLLKSVKDIYEKAKKKILSKDLINPSGDEEDNIGKKIPGYGRSEVNDEIGAFKNHTDYYKNVRTNKMEHYAAQTNNLIIRLEKLLVNLPSDPVKRKVHEQDIVPWLNEKDVKLCPGCAKSFTLLRRKHHCRLCGSVMCNECTFILPLDRARKMTNSLIETTSSSSSSSSGNSQNEFSTAKKLPVKALLRSPSGAAIQSVLALDLANETFFRVCEHCYKLLDVRQKIKDDSTQKPIICQFYEKMRGSVNEVNSQLPMYLKMFKSLSMGETIYNLSDAEMIRIKILKAAENIDMLSQKIAILGQNSESPPMENQLMLQKAINNAATYYLKEKIVSLPSLPKEEEIKEAQERRRLEIAKRIEEENRIESSLETVDHPVENKTNKSLPVTKSQGGNTSYGSKEVVVEDGWTPKVSQSAFGIISDHPIIQQINIIKGYIKQAESANRFEEVTTLQQNLRDLEEEFWRQTKENYVESLNKKGNNNNN</sequence>
<dbReference type="InterPro" id="IPR011011">
    <property type="entry name" value="Znf_FYVE_PHD"/>
</dbReference>
<dbReference type="InterPro" id="IPR000306">
    <property type="entry name" value="Znf_FYVE"/>
</dbReference>
<dbReference type="InterPro" id="IPR052727">
    <property type="entry name" value="Rab4/Rab5_effector"/>
</dbReference>
<feature type="compositionally biased region" description="Basic and acidic residues" evidence="2">
    <location>
        <begin position="401"/>
        <end position="415"/>
    </location>
</feature>
<dbReference type="InterPro" id="IPR036531">
    <property type="entry name" value="Rbsn_Rab-bd_sf"/>
</dbReference>
<organism evidence="3 4">
    <name type="scientific">Pediculus humanus subsp. corporis</name>
    <name type="common">Body louse</name>
    <dbReference type="NCBI Taxonomy" id="121224"/>
    <lineage>
        <taxon>Eukaryota</taxon>
        <taxon>Metazoa</taxon>
        <taxon>Ecdysozoa</taxon>
        <taxon>Arthropoda</taxon>
        <taxon>Hexapoda</taxon>
        <taxon>Insecta</taxon>
        <taxon>Pterygota</taxon>
        <taxon>Neoptera</taxon>
        <taxon>Paraneoptera</taxon>
        <taxon>Psocodea</taxon>
        <taxon>Troctomorpha</taxon>
        <taxon>Phthiraptera</taxon>
        <taxon>Anoplura</taxon>
        <taxon>Pediculidae</taxon>
        <taxon>Pediculus</taxon>
    </lineage>
</organism>
<dbReference type="PROSITE" id="PS50178">
    <property type="entry name" value="ZF_FYVE"/>
    <property type="match status" value="1"/>
</dbReference>